<keyword evidence="2" id="KW-1185">Reference proteome</keyword>
<dbReference type="AlphaFoldDB" id="A0A0E9M015"/>
<sequence>MNDSTRALKIKRRYERQWLSIDGVTAIGLGKDNHGTAIIVSYCTNPEGIKKAIPASVDRIPVIFQFSGTINAQDK</sequence>
<evidence type="ECO:0000313" key="2">
    <source>
        <dbReference type="Proteomes" id="UP000032900"/>
    </source>
</evidence>
<protein>
    <submittedName>
        <fullName evidence="1">Uncharacterized protein</fullName>
    </submittedName>
</protein>
<gene>
    <name evidence="1" type="ORF">JCM15548_13506</name>
</gene>
<dbReference type="OrthoDB" id="9778740at2"/>
<proteinExistence type="predicted"/>
<dbReference type="Proteomes" id="UP000032900">
    <property type="component" value="Unassembled WGS sequence"/>
</dbReference>
<dbReference type="EMBL" id="BAZW01000039">
    <property type="protein sequence ID" value="GAO31167.1"/>
    <property type="molecule type" value="Genomic_DNA"/>
</dbReference>
<dbReference type="RefSeq" id="WP_062126964.1">
    <property type="nucleotide sequence ID" value="NZ_BAZW01000039.1"/>
</dbReference>
<evidence type="ECO:0000313" key="1">
    <source>
        <dbReference type="EMBL" id="GAO31167.1"/>
    </source>
</evidence>
<comment type="caution">
    <text evidence="1">The sequence shown here is derived from an EMBL/GenBank/DDBJ whole genome shotgun (WGS) entry which is preliminary data.</text>
</comment>
<organism evidence="1 2">
    <name type="scientific">Geofilum rubicundum JCM 15548</name>
    <dbReference type="NCBI Taxonomy" id="1236989"/>
    <lineage>
        <taxon>Bacteria</taxon>
        <taxon>Pseudomonadati</taxon>
        <taxon>Bacteroidota</taxon>
        <taxon>Bacteroidia</taxon>
        <taxon>Marinilabiliales</taxon>
        <taxon>Marinilabiliaceae</taxon>
        <taxon>Geofilum</taxon>
    </lineage>
</organism>
<name>A0A0E9M015_9BACT</name>
<reference evidence="1 2" key="1">
    <citation type="journal article" date="2015" name="Microbes Environ.">
        <title>Distribution and evolution of nitrogen fixation genes in the phylum bacteroidetes.</title>
        <authorList>
            <person name="Inoue J."/>
            <person name="Oshima K."/>
            <person name="Suda W."/>
            <person name="Sakamoto M."/>
            <person name="Iino T."/>
            <person name="Noda S."/>
            <person name="Hongoh Y."/>
            <person name="Hattori M."/>
            <person name="Ohkuma M."/>
        </authorList>
    </citation>
    <scope>NUCLEOTIDE SEQUENCE [LARGE SCALE GENOMIC DNA]</scope>
    <source>
        <strain evidence="1">JCM 15548</strain>
    </source>
</reference>
<accession>A0A0E9M015</accession>